<dbReference type="GO" id="GO:0005737">
    <property type="term" value="C:cytoplasm"/>
    <property type="evidence" value="ECO:0007669"/>
    <property type="project" value="TreeGrafter"/>
</dbReference>
<dbReference type="AlphaFoldDB" id="A0A1X2GL68"/>
<dbReference type="SUPFAM" id="SSF55811">
    <property type="entry name" value="Nudix"/>
    <property type="match status" value="1"/>
</dbReference>
<dbReference type="STRING" id="101127.A0A1X2GL68"/>
<protein>
    <recommendedName>
        <fullName evidence="3">Nudix hydrolase domain-containing protein</fullName>
    </recommendedName>
</protein>
<comment type="caution">
    <text evidence="4">The sequence shown here is derived from an EMBL/GenBank/DDBJ whole genome shotgun (WGS) entry which is preliminary data.</text>
</comment>
<evidence type="ECO:0000256" key="2">
    <source>
        <dbReference type="ARBA" id="ARBA00022801"/>
    </source>
</evidence>
<evidence type="ECO:0000313" key="5">
    <source>
        <dbReference type="Proteomes" id="UP000242146"/>
    </source>
</evidence>
<keyword evidence="5" id="KW-1185">Reference proteome</keyword>
<evidence type="ECO:0000313" key="4">
    <source>
        <dbReference type="EMBL" id="ORX56347.1"/>
    </source>
</evidence>
<dbReference type="OrthoDB" id="2011998at2759"/>
<evidence type="ECO:0000259" key="3">
    <source>
        <dbReference type="PROSITE" id="PS51462"/>
    </source>
</evidence>
<sequence length="135" mass="15688">QDKKKKKKPKKLRRAVGLVVTDPKTQRILMLSSRKREGKFVLPRADCGEDEPFEQTAQRILLHEACVQTLTPAHRIGVFVEANKKGKTIAHHCMYQVDCHKELLPPPDDHRQRVWVTFEEAQHYTEDRNMSHVAL</sequence>
<dbReference type="InterPro" id="IPR000086">
    <property type="entry name" value="NUDIX_hydrolase_dom"/>
</dbReference>
<dbReference type="Pfam" id="PF00293">
    <property type="entry name" value="NUDIX"/>
    <property type="match status" value="1"/>
</dbReference>
<feature type="non-terminal residue" evidence="4">
    <location>
        <position position="1"/>
    </location>
</feature>
<dbReference type="Gene3D" id="3.90.79.10">
    <property type="entry name" value="Nucleoside Triphosphate Pyrophosphohydrolase"/>
    <property type="match status" value="1"/>
</dbReference>
<dbReference type="PANTHER" id="PTHR12629">
    <property type="entry name" value="DIPHOSPHOINOSITOL POLYPHOSPHATE PHOSPHOHYDROLASE"/>
    <property type="match status" value="1"/>
</dbReference>
<evidence type="ECO:0000256" key="1">
    <source>
        <dbReference type="ARBA" id="ARBA00022723"/>
    </source>
</evidence>
<reference evidence="4 5" key="1">
    <citation type="submission" date="2016-07" db="EMBL/GenBank/DDBJ databases">
        <title>Pervasive Adenine N6-methylation of Active Genes in Fungi.</title>
        <authorList>
            <consortium name="DOE Joint Genome Institute"/>
            <person name="Mondo S.J."/>
            <person name="Dannebaum R.O."/>
            <person name="Kuo R.C."/>
            <person name="Labutti K."/>
            <person name="Haridas S."/>
            <person name="Kuo A."/>
            <person name="Salamov A."/>
            <person name="Ahrendt S.R."/>
            <person name="Lipzen A."/>
            <person name="Sullivan W."/>
            <person name="Andreopoulos W.B."/>
            <person name="Clum A."/>
            <person name="Lindquist E."/>
            <person name="Daum C."/>
            <person name="Ramamoorthy G.K."/>
            <person name="Gryganskyi A."/>
            <person name="Culley D."/>
            <person name="Magnuson J.K."/>
            <person name="James T.Y."/>
            <person name="O'Malley M.A."/>
            <person name="Stajich J.E."/>
            <person name="Spatafora J.W."/>
            <person name="Visel A."/>
            <person name="Grigoriev I.V."/>
        </authorList>
    </citation>
    <scope>NUCLEOTIDE SEQUENCE [LARGE SCALE GENOMIC DNA]</scope>
    <source>
        <strain evidence="4 5">NRRL 3301</strain>
    </source>
</reference>
<dbReference type="PROSITE" id="PS51462">
    <property type="entry name" value="NUDIX"/>
    <property type="match status" value="1"/>
</dbReference>
<organism evidence="4 5">
    <name type="scientific">Hesseltinella vesiculosa</name>
    <dbReference type="NCBI Taxonomy" id="101127"/>
    <lineage>
        <taxon>Eukaryota</taxon>
        <taxon>Fungi</taxon>
        <taxon>Fungi incertae sedis</taxon>
        <taxon>Mucoromycota</taxon>
        <taxon>Mucoromycotina</taxon>
        <taxon>Mucoromycetes</taxon>
        <taxon>Mucorales</taxon>
        <taxon>Cunninghamellaceae</taxon>
        <taxon>Hesseltinella</taxon>
    </lineage>
</organism>
<name>A0A1X2GL68_9FUNG</name>
<dbReference type="GO" id="GO:0016787">
    <property type="term" value="F:hydrolase activity"/>
    <property type="evidence" value="ECO:0007669"/>
    <property type="project" value="UniProtKB-KW"/>
</dbReference>
<dbReference type="InterPro" id="IPR015797">
    <property type="entry name" value="NUDIX_hydrolase-like_dom_sf"/>
</dbReference>
<accession>A0A1X2GL68</accession>
<dbReference type="Proteomes" id="UP000242146">
    <property type="component" value="Unassembled WGS sequence"/>
</dbReference>
<feature type="non-terminal residue" evidence="4">
    <location>
        <position position="135"/>
    </location>
</feature>
<dbReference type="PANTHER" id="PTHR12629:SF0">
    <property type="entry name" value="DIPHOSPHOINOSITOL-POLYPHOSPHATE DIPHOSPHATASE"/>
    <property type="match status" value="1"/>
</dbReference>
<proteinExistence type="predicted"/>
<dbReference type="GO" id="GO:0046872">
    <property type="term" value="F:metal ion binding"/>
    <property type="evidence" value="ECO:0007669"/>
    <property type="project" value="UniProtKB-KW"/>
</dbReference>
<keyword evidence="2" id="KW-0378">Hydrolase</keyword>
<dbReference type="GO" id="GO:0005634">
    <property type="term" value="C:nucleus"/>
    <property type="evidence" value="ECO:0007669"/>
    <property type="project" value="TreeGrafter"/>
</dbReference>
<feature type="domain" description="Nudix hydrolase" evidence="3">
    <location>
        <begin position="11"/>
        <end position="135"/>
    </location>
</feature>
<dbReference type="EMBL" id="MCGT01000010">
    <property type="protein sequence ID" value="ORX56347.1"/>
    <property type="molecule type" value="Genomic_DNA"/>
</dbReference>
<keyword evidence="1" id="KW-0479">Metal-binding</keyword>
<gene>
    <name evidence="4" type="ORF">DM01DRAFT_1270414</name>
</gene>